<keyword evidence="3" id="KW-0255">Endonuclease</keyword>
<feature type="region of interest" description="Disordered" evidence="1">
    <location>
        <begin position="310"/>
        <end position="421"/>
    </location>
</feature>
<dbReference type="GO" id="GO:0004519">
    <property type="term" value="F:endonuclease activity"/>
    <property type="evidence" value="ECO:0007669"/>
    <property type="project" value="UniProtKB-KW"/>
</dbReference>
<dbReference type="GO" id="GO:0008270">
    <property type="term" value="F:zinc ion binding"/>
    <property type="evidence" value="ECO:0007669"/>
    <property type="project" value="InterPro"/>
</dbReference>
<evidence type="ECO:0000256" key="1">
    <source>
        <dbReference type="SAM" id="MobiDB-lite"/>
    </source>
</evidence>
<protein>
    <submittedName>
        <fullName evidence="3">HNH endonuclease domain protein</fullName>
    </submittedName>
</protein>
<evidence type="ECO:0000313" key="4">
    <source>
        <dbReference type="Proteomes" id="UP000004578"/>
    </source>
</evidence>
<dbReference type="InterPro" id="IPR052892">
    <property type="entry name" value="NA-targeting_endonuclease"/>
</dbReference>
<dbReference type="Gene3D" id="1.10.30.50">
    <property type="match status" value="1"/>
</dbReference>
<organism evidence="3 4">
    <name type="scientific">Schaalia georgiae F0490</name>
    <dbReference type="NCBI Taxonomy" id="1125717"/>
    <lineage>
        <taxon>Bacteria</taxon>
        <taxon>Bacillati</taxon>
        <taxon>Actinomycetota</taxon>
        <taxon>Actinomycetes</taxon>
        <taxon>Actinomycetales</taxon>
        <taxon>Actinomycetaceae</taxon>
        <taxon>Schaalia</taxon>
    </lineage>
</organism>
<dbReference type="RefSeq" id="WP_005872850.1">
    <property type="nucleotide sequence ID" value="NZ_AKFS01000302.1"/>
</dbReference>
<evidence type="ECO:0000259" key="2">
    <source>
        <dbReference type="Pfam" id="PF01844"/>
    </source>
</evidence>
<proteinExistence type="predicted"/>
<feature type="compositionally biased region" description="Basic residues" evidence="1">
    <location>
        <begin position="359"/>
        <end position="370"/>
    </location>
</feature>
<dbReference type="EMBL" id="AKFS01000302">
    <property type="protein sequence ID" value="EJF35311.1"/>
    <property type="molecule type" value="Genomic_DNA"/>
</dbReference>
<dbReference type="GO" id="GO:0003676">
    <property type="term" value="F:nucleic acid binding"/>
    <property type="evidence" value="ECO:0007669"/>
    <property type="project" value="InterPro"/>
</dbReference>
<dbReference type="InterPro" id="IPR003615">
    <property type="entry name" value="HNH_nuc"/>
</dbReference>
<gene>
    <name evidence="3" type="ORF">HMPREF1317_0111</name>
</gene>
<comment type="caution">
    <text evidence="3">The sequence shown here is derived from an EMBL/GenBank/DDBJ whole genome shotgun (WGS) entry which is preliminary data.</text>
</comment>
<dbReference type="CDD" id="cd00085">
    <property type="entry name" value="HNHc"/>
    <property type="match status" value="1"/>
</dbReference>
<feature type="compositionally biased region" description="Pro residues" evidence="1">
    <location>
        <begin position="390"/>
        <end position="402"/>
    </location>
</feature>
<dbReference type="PANTHER" id="PTHR33877:SF2">
    <property type="entry name" value="OS07G0170200 PROTEIN"/>
    <property type="match status" value="1"/>
</dbReference>
<dbReference type="Pfam" id="PF01844">
    <property type="entry name" value="HNH"/>
    <property type="match status" value="1"/>
</dbReference>
<reference evidence="3 4" key="1">
    <citation type="submission" date="2012-05" db="EMBL/GenBank/DDBJ databases">
        <authorList>
            <person name="Harkins D.M."/>
            <person name="Madupu R."/>
            <person name="Durkin A.S."/>
            <person name="Torralba M."/>
            <person name="Methe B."/>
            <person name="Sutton G.G."/>
            <person name="Nelson K.E."/>
        </authorList>
    </citation>
    <scope>NUCLEOTIDE SEQUENCE [LARGE SCALE GENOMIC DNA]</scope>
    <source>
        <strain evidence="3 4">F0490</strain>
    </source>
</reference>
<feature type="compositionally biased region" description="Low complexity" evidence="1">
    <location>
        <begin position="403"/>
        <end position="412"/>
    </location>
</feature>
<feature type="compositionally biased region" description="Gly residues" evidence="1">
    <location>
        <begin position="317"/>
        <end position="349"/>
    </location>
</feature>
<feature type="domain" description="HNH" evidence="2">
    <location>
        <begin position="155"/>
        <end position="198"/>
    </location>
</feature>
<sequence length="459" mass="48776">MPHFMSGDELMDNPKVRALMRCADPLDLSSLAALGLWVAAGTISQKTGSDGVVALLELREAMPHHDERVIRYAAARLVEARLWHAHGHDCEHCPQPPEGAWVFHDWFQMRYDTGAQTRLKRAKRRELKDKGIREAVWLRDREAPPGRDGDTIARCRYCRKQVHRKKRSEWQFDHVDPSRTIGASNIVVCCSACNKRKLDRLPSEAGMELLPPPRPSEAGAEGSSAPTRGGARDARFESLGSSHGAVPSAEPPLGSSHGAVPSAEPPQARSRSPRCPGDGAGAPLPPAETGAAAERQVRGKFAAATLVSTRTRARQGLGQGQGQGPGHGMGAGPGDGPGYGLGAGPGPGVGEAAPPPTQGRKRRRRGRSKKPAQAASPQLSTTLPPDTAVPGPPPTGPAPAPPVGLAGSAPAPHVEGRFGSPWYRWHGRPPADDEAVCPEHGEHVPCGFCSGEEFYSTFD</sequence>
<accession>J0WFH3</accession>
<feature type="region of interest" description="Disordered" evidence="1">
    <location>
        <begin position="204"/>
        <end position="294"/>
    </location>
</feature>
<dbReference type="Proteomes" id="UP000004578">
    <property type="component" value="Unassembled WGS sequence"/>
</dbReference>
<dbReference type="OrthoDB" id="4398343at2"/>
<dbReference type="InterPro" id="IPR002711">
    <property type="entry name" value="HNH"/>
</dbReference>
<name>J0WFH3_9ACTO</name>
<dbReference type="PANTHER" id="PTHR33877">
    <property type="entry name" value="SLL1193 PROTEIN"/>
    <property type="match status" value="1"/>
</dbReference>
<keyword evidence="3" id="KW-0378">Hydrolase</keyword>
<dbReference type="AlphaFoldDB" id="J0WFH3"/>
<keyword evidence="4" id="KW-1185">Reference proteome</keyword>
<keyword evidence="3" id="KW-0540">Nuclease</keyword>
<evidence type="ECO:0000313" key="3">
    <source>
        <dbReference type="EMBL" id="EJF35311.1"/>
    </source>
</evidence>